<protein>
    <submittedName>
        <fullName evidence="2">Uncharacterized protein</fullName>
    </submittedName>
</protein>
<name>A0ABN1LQY2_9CLOT</name>
<feature type="transmembrane region" description="Helical" evidence="1">
    <location>
        <begin position="40"/>
        <end position="60"/>
    </location>
</feature>
<reference evidence="2 3" key="1">
    <citation type="journal article" date="2019" name="Int. J. Syst. Evol. Microbiol.">
        <title>The Global Catalogue of Microorganisms (GCM) 10K type strain sequencing project: providing services to taxonomists for standard genome sequencing and annotation.</title>
        <authorList>
            <consortium name="The Broad Institute Genomics Platform"/>
            <consortium name="The Broad Institute Genome Sequencing Center for Infectious Disease"/>
            <person name="Wu L."/>
            <person name="Ma J."/>
        </authorList>
    </citation>
    <scope>NUCLEOTIDE SEQUENCE [LARGE SCALE GENOMIC DNA]</scope>
    <source>
        <strain evidence="2 3">JCM 6485</strain>
    </source>
</reference>
<feature type="transmembrane region" description="Helical" evidence="1">
    <location>
        <begin position="7"/>
        <end position="28"/>
    </location>
</feature>
<feature type="transmembrane region" description="Helical" evidence="1">
    <location>
        <begin position="84"/>
        <end position="106"/>
    </location>
</feature>
<keyword evidence="1" id="KW-0472">Membrane</keyword>
<evidence type="ECO:0000313" key="2">
    <source>
        <dbReference type="EMBL" id="GAA0859051.1"/>
    </source>
</evidence>
<evidence type="ECO:0000313" key="3">
    <source>
        <dbReference type="Proteomes" id="UP001501764"/>
    </source>
</evidence>
<gene>
    <name evidence="2" type="ORF">GCM10008916_19410</name>
</gene>
<dbReference type="Proteomes" id="UP001501764">
    <property type="component" value="Unassembled WGS sequence"/>
</dbReference>
<evidence type="ECO:0000256" key="1">
    <source>
        <dbReference type="SAM" id="Phobius"/>
    </source>
</evidence>
<dbReference type="EMBL" id="BAAACO010000001">
    <property type="protein sequence ID" value="GAA0859051.1"/>
    <property type="molecule type" value="Genomic_DNA"/>
</dbReference>
<comment type="caution">
    <text evidence="2">The sequence shown here is derived from an EMBL/GenBank/DDBJ whole genome shotgun (WGS) entry which is preliminary data.</text>
</comment>
<accession>A0ABN1LQY2</accession>
<keyword evidence="3" id="KW-1185">Reference proteome</keyword>
<keyword evidence="1" id="KW-1133">Transmembrane helix</keyword>
<sequence length="108" mass="12333">MLIWSRGGILAPITAAFSLILTEYLVNISFNQNYYQDHGWPKFIALSIAGLLCLLLGHILNDEGKTYINKETGKEVILRKKHSFFFIDIEYWGIIFPIIGIISWIASN</sequence>
<keyword evidence="1" id="KW-0812">Transmembrane</keyword>
<dbReference type="RefSeq" id="WP_224168106.1">
    <property type="nucleotide sequence ID" value="NZ_BAAACO010000001.1"/>
</dbReference>
<organism evidence="2 3">
    <name type="scientific">Clostridium nitritogenes</name>
    <dbReference type="NCBI Taxonomy" id="83340"/>
    <lineage>
        <taxon>Bacteria</taxon>
        <taxon>Bacillati</taxon>
        <taxon>Bacillota</taxon>
        <taxon>Clostridia</taxon>
        <taxon>Eubacteriales</taxon>
        <taxon>Clostridiaceae</taxon>
        <taxon>Clostridium</taxon>
    </lineage>
</organism>
<proteinExistence type="predicted"/>